<dbReference type="GO" id="GO:0009267">
    <property type="term" value="P:cellular response to starvation"/>
    <property type="evidence" value="ECO:0007669"/>
    <property type="project" value="TreeGrafter"/>
</dbReference>
<protein>
    <recommendedName>
        <fullName evidence="4">GTP-binding protein</fullName>
    </recommendedName>
</protein>
<dbReference type="GO" id="GO:0005634">
    <property type="term" value="C:nucleus"/>
    <property type="evidence" value="ECO:0007669"/>
    <property type="project" value="TreeGrafter"/>
</dbReference>
<keyword evidence="2 4" id="KW-0547">Nucleotide-binding</keyword>
<evidence type="ECO:0000256" key="1">
    <source>
        <dbReference type="ARBA" id="ARBA00007756"/>
    </source>
</evidence>
<dbReference type="InterPro" id="IPR027417">
    <property type="entry name" value="P-loop_NTPase"/>
</dbReference>
<proteinExistence type="inferred from homology"/>
<dbReference type="AlphaFoldDB" id="A0A9W8H0Y2"/>
<organism evidence="6 7">
    <name type="scientific">Coemansia pectinata</name>
    <dbReference type="NCBI Taxonomy" id="1052879"/>
    <lineage>
        <taxon>Eukaryota</taxon>
        <taxon>Fungi</taxon>
        <taxon>Fungi incertae sedis</taxon>
        <taxon>Zoopagomycota</taxon>
        <taxon>Kickxellomycotina</taxon>
        <taxon>Kickxellomycetes</taxon>
        <taxon>Kickxellales</taxon>
        <taxon>Kickxellaceae</taxon>
        <taxon>Coemansia</taxon>
    </lineage>
</organism>
<dbReference type="GO" id="GO:0010507">
    <property type="term" value="P:negative regulation of autophagy"/>
    <property type="evidence" value="ECO:0007669"/>
    <property type="project" value="TreeGrafter"/>
</dbReference>
<comment type="similarity">
    <text evidence="1 4">Belongs to the GTR/RAG GTP-binding protein family.</text>
</comment>
<dbReference type="InterPro" id="IPR006762">
    <property type="entry name" value="Gtr1_RagA"/>
</dbReference>
<keyword evidence="3 4" id="KW-0342">GTP-binding</keyword>
<dbReference type="GO" id="GO:0005525">
    <property type="term" value="F:GTP binding"/>
    <property type="evidence" value="ECO:0007669"/>
    <property type="project" value="UniProtKB-UniRule"/>
</dbReference>
<dbReference type="OrthoDB" id="26136at2759"/>
<keyword evidence="7" id="KW-1185">Reference proteome</keyword>
<dbReference type="Proteomes" id="UP001140011">
    <property type="component" value="Unassembled WGS sequence"/>
</dbReference>
<reference evidence="6" key="1">
    <citation type="submission" date="2022-07" db="EMBL/GenBank/DDBJ databases">
        <title>Phylogenomic reconstructions and comparative analyses of Kickxellomycotina fungi.</title>
        <authorList>
            <person name="Reynolds N.K."/>
            <person name="Stajich J.E."/>
            <person name="Barry K."/>
            <person name="Grigoriev I.V."/>
            <person name="Crous P."/>
            <person name="Smith M.E."/>
        </authorList>
    </citation>
    <scope>NUCLEOTIDE SEQUENCE</scope>
    <source>
        <strain evidence="6">BCRC 34297</strain>
    </source>
</reference>
<dbReference type="GO" id="GO:1904263">
    <property type="term" value="P:positive regulation of TORC1 signaling"/>
    <property type="evidence" value="ECO:0007669"/>
    <property type="project" value="TreeGrafter"/>
</dbReference>
<comment type="subunit">
    <text evidence="4">Component of the GSE complex.</text>
</comment>
<name>A0A9W8H0Y2_9FUNG</name>
<evidence type="ECO:0000256" key="2">
    <source>
        <dbReference type="ARBA" id="ARBA00022741"/>
    </source>
</evidence>
<evidence type="ECO:0000313" key="7">
    <source>
        <dbReference type="Proteomes" id="UP001140011"/>
    </source>
</evidence>
<evidence type="ECO:0000256" key="5">
    <source>
        <dbReference type="SAM" id="MobiDB-lite"/>
    </source>
</evidence>
<comment type="caution">
    <text evidence="6">The sequence shown here is derived from an EMBL/GenBank/DDBJ whole genome shotgun (WGS) entry which is preliminary data.</text>
</comment>
<dbReference type="EMBL" id="JANBUH010000213">
    <property type="protein sequence ID" value="KAJ2753171.1"/>
    <property type="molecule type" value="Genomic_DNA"/>
</dbReference>
<gene>
    <name evidence="6" type="ORF">GGI19_003319</name>
</gene>
<comment type="function">
    <text evidence="4">GTPase involved in activation of the TORC1 signaling pathway, which promotes growth and represses autophagy in nutrient-rich conditions.</text>
</comment>
<dbReference type="SUPFAM" id="SSF52540">
    <property type="entry name" value="P-loop containing nucleoside triphosphate hydrolases"/>
    <property type="match status" value="1"/>
</dbReference>
<dbReference type="PANTHER" id="PTHR11259">
    <property type="entry name" value="RAS-RELATED GTP BINDING RAG/GTR YEAST"/>
    <property type="match status" value="1"/>
</dbReference>
<accession>A0A9W8H0Y2</accession>
<dbReference type="GO" id="GO:1990131">
    <property type="term" value="C:Gtr1-Gtr2 GTPase complex"/>
    <property type="evidence" value="ECO:0007669"/>
    <property type="project" value="UniProtKB-UniRule"/>
</dbReference>
<dbReference type="Gene3D" id="3.30.450.190">
    <property type="match status" value="1"/>
</dbReference>
<sequence length="371" mass="40883">MHNYGGSAGSGRMVVSGNGRGGGGGRRNSTGLSYTHDGLVDTGLTTEAGSAADITQSKGEEDLAERRVLFMGMPRSGKTSMLTVIFDGMLPYDTLGILPTVQRISYPMVAGIMVYDFPGVDDYSETQFNNISDSVYEGEHTSLVYVVDSQGDLQASLSTMYSIIRTAQSVNADIPINIFINKVDGLSDELKQDIQQDIQSRVMKTMTYESLNSSFVQFFLTTIYDESVREALSRVVRRLVPRYSSLETILNSFCSKSSLDKVFLIDMNTKVYLATDSTPTDSLLYMFTCHTLEAIEEIMTMCNGYAPMGEEETGLQKTVVAMEGNTKIYIYQVNSYLALLCLVSLHIPRHDSLLEFNGSKIAKAVRKILPS</sequence>
<evidence type="ECO:0000313" key="6">
    <source>
        <dbReference type="EMBL" id="KAJ2753171.1"/>
    </source>
</evidence>
<dbReference type="PANTHER" id="PTHR11259:SF2">
    <property type="entry name" value="GH16429P"/>
    <property type="match status" value="1"/>
</dbReference>
<dbReference type="GO" id="GO:0003924">
    <property type="term" value="F:GTPase activity"/>
    <property type="evidence" value="ECO:0007669"/>
    <property type="project" value="UniProtKB-UniRule"/>
</dbReference>
<evidence type="ECO:0000256" key="4">
    <source>
        <dbReference type="RuleBase" id="RU367014"/>
    </source>
</evidence>
<evidence type="ECO:0000256" key="3">
    <source>
        <dbReference type="ARBA" id="ARBA00023134"/>
    </source>
</evidence>
<dbReference type="Pfam" id="PF04670">
    <property type="entry name" value="Gtr1_RagA"/>
    <property type="match status" value="1"/>
</dbReference>
<feature type="region of interest" description="Disordered" evidence="5">
    <location>
        <begin position="1"/>
        <end position="32"/>
    </location>
</feature>
<dbReference type="Gene3D" id="3.40.50.300">
    <property type="entry name" value="P-loop containing nucleotide triphosphate hydrolases"/>
    <property type="match status" value="1"/>
</dbReference>